<proteinExistence type="inferred from homology"/>
<keyword evidence="8" id="KW-0408">Iron</keyword>
<evidence type="ECO:0000313" key="13">
    <source>
        <dbReference type="Proteomes" id="UP000317122"/>
    </source>
</evidence>
<dbReference type="PANTHER" id="PTHR42917:SF2">
    <property type="entry name" value="2,4-DIENOYL-COA REDUCTASE [(2E)-ENOYL-COA-PRODUCING]"/>
    <property type="match status" value="1"/>
</dbReference>
<dbReference type="RefSeq" id="WP_145716711.1">
    <property type="nucleotide sequence ID" value="NZ_BSPF01000047.1"/>
</dbReference>
<dbReference type="Gene3D" id="3.20.20.70">
    <property type="entry name" value="Aldolase class I"/>
    <property type="match status" value="1"/>
</dbReference>
<evidence type="ECO:0000256" key="6">
    <source>
        <dbReference type="ARBA" id="ARBA00022723"/>
    </source>
</evidence>
<feature type="domain" description="FAD/NAD(P)-binding" evidence="11">
    <location>
        <begin position="391"/>
        <end position="493"/>
    </location>
</feature>
<dbReference type="InterPro" id="IPR051793">
    <property type="entry name" value="NADH:flavin_oxidoreductase"/>
</dbReference>
<accession>A0A562P355</accession>
<evidence type="ECO:0000256" key="8">
    <source>
        <dbReference type="ARBA" id="ARBA00023004"/>
    </source>
</evidence>
<keyword evidence="5" id="KW-0288">FMN</keyword>
<keyword evidence="9" id="KW-0411">Iron-sulfur</keyword>
<dbReference type="GO" id="GO:0046872">
    <property type="term" value="F:metal ion binding"/>
    <property type="evidence" value="ECO:0007669"/>
    <property type="project" value="UniProtKB-KW"/>
</dbReference>
<comment type="caution">
    <text evidence="12">The sequence shown here is derived from an EMBL/GenBank/DDBJ whole genome shotgun (WGS) entry which is preliminary data.</text>
</comment>
<dbReference type="Proteomes" id="UP000317122">
    <property type="component" value="Unassembled WGS sequence"/>
</dbReference>
<dbReference type="InterPro" id="IPR013785">
    <property type="entry name" value="Aldolase_TIM"/>
</dbReference>
<organism evidence="12 13">
    <name type="scientific">Mesorhizobium tianshanense</name>
    <dbReference type="NCBI Taxonomy" id="39844"/>
    <lineage>
        <taxon>Bacteria</taxon>
        <taxon>Pseudomonadati</taxon>
        <taxon>Pseudomonadota</taxon>
        <taxon>Alphaproteobacteria</taxon>
        <taxon>Hyphomicrobiales</taxon>
        <taxon>Phyllobacteriaceae</taxon>
        <taxon>Mesorhizobium</taxon>
    </lineage>
</organism>
<dbReference type="Gene3D" id="3.40.50.720">
    <property type="entry name" value="NAD(P)-binding Rossmann-like Domain"/>
    <property type="match status" value="1"/>
</dbReference>
<dbReference type="OrthoDB" id="9804454at2"/>
<keyword evidence="7" id="KW-0560">Oxidoreductase</keyword>
<keyword evidence="13" id="KW-1185">Reference proteome</keyword>
<dbReference type="Pfam" id="PF00724">
    <property type="entry name" value="Oxidored_FMN"/>
    <property type="match status" value="1"/>
</dbReference>
<evidence type="ECO:0000256" key="2">
    <source>
        <dbReference type="ARBA" id="ARBA00001966"/>
    </source>
</evidence>
<dbReference type="InterPro" id="IPR023753">
    <property type="entry name" value="FAD/NAD-binding_dom"/>
</dbReference>
<evidence type="ECO:0000256" key="1">
    <source>
        <dbReference type="ARBA" id="ARBA00001917"/>
    </source>
</evidence>
<dbReference type="InterPro" id="IPR001155">
    <property type="entry name" value="OxRdtase_FMN_N"/>
</dbReference>
<name>A0A562P355_9HYPH</name>
<protein>
    <submittedName>
        <fullName evidence="12">2,4-dienoyl-CoA reductase-like NADH-dependent reductase (Old Yellow Enzyme family)</fullName>
    </submittedName>
</protein>
<dbReference type="SUPFAM" id="SSF51905">
    <property type="entry name" value="FAD/NAD(P)-binding domain"/>
    <property type="match status" value="1"/>
</dbReference>
<evidence type="ECO:0000256" key="3">
    <source>
        <dbReference type="ARBA" id="ARBA00011048"/>
    </source>
</evidence>
<dbReference type="PRINTS" id="PR00411">
    <property type="entry name" value="PNDRDTASEI"/>
</dbReference>
<evidence type="ECO:0000259" key="11">
    <source>
        <dbReference type="Pfam" id="PF07992"/>
    </source>
</evidence>
<dbReference type="Pfam" id="PF07992">
    <property type="entry name" value="Pyr_redox_2"/>
    <property type="match status" value="1"/>
</dbReference>
<dbReference type="PRINTS" id="PR00368">
    <property type="entry name" value="FADPNR"/>
</dbReference>
<dbReference type="Gene3D" id="3.50.50.60">
    <property type="entry name" value="FAD/NAD(P)-binding domain"/>
    <property type="match status" value="1"/>
</dbReference>
<dbReference type="SUPFAM" id="SSF51395">
    <property type="entry name" value="FMN-linked oxidoreductases"/>
    <property type="match status" value="1"/>
</dbReference>
<gene>
    <name evidence="12" type="ORF">IQ26_02192</name>
</gene>
<dbReference type="GO" id="GO:0051536">
    <property type="term" value="F:iron-sulfur cluster binding"/>
    <property type="evidence" value="ECO:0007669"/>
    <property type="project" value="UniProtKB-KW"/>
</dbReference>
<evidence type="ECO:0000256" key="4">
    <source>
        <dbReference type="ARBA" id="ARBA00022630"/>
    </source>
</evidence>
<keyword evidence="6" id="KW-0479">Metal-binding</keyword>
<feature type="domain" description="NADH:flavin oxidoreductase/NADH oxidase N-terminal" evidence="10">
    <location>
        <begin position="8"/>
        <end position="341"/>
    </location>
</feature>
<reference evidence="12 13" key="1">
    <citation type="journal article" date="2015" name="Stand. Genomic Sci.">
        <title>Genomic Encyclopedia of Bacterial and Archaeal Type Strains, Phase III: the genomes of soil and plant-associated and newly described type strains.</title>
        <authorList>
            <person name="Whitman W.B."/>
            <person name="Woyke T."/>
            <person name="Klenk H.P."/>
            <person name="Zhou Y."/>
            <person name="Lilburn T.G."/>
            <person name="Beck B.J."/>
            <person name="De Vos P."/>
            <person name="Vandamme P."/>
            <person name="Eisen J.A."/>
            <person name="Garrity G."/>
            <person name="Hugenholtz P."/>
            <person name="Kyrpides N.C."/>
        </authorList>
    </citation>
    <scope>NUCLEOTIDE SEQUENCE [LARGE SCALE GENOMIC DNA]</scope>
    <source>
        <strain evidence="12 13">CGMCC 1.2546</strain>
    </source>
</reference>
<dbReference type="PANTHER" id="PTHR42917">
    <property type="entry name" value="2,4-DIENOYL-COA REDUCTASE"/>
    <property type="match status" value="1"/>
</dbReference>
<keyword evidence="4" id="KW-0285">Flavoprotein</keyword>
<dbReference type="GO" id="GO:0033543">
    <property type="term" value="P:fatty acid beta-oxidation, unsaturated, even number, reductase/isomerase pathway"/>
    <property type="evidence" value="ECO:0007669"/>
    <property type="project" value="TreeGrafter"/>
</dbReference>
<dbReference type="InterPro" id="IPR036188">
    <property type="entry name" value="FAD/NAD-bd_sf"/>
</dbReference>
<evidence type="ECO:0000256" key="7">
    <source>
        <dbReference type="ARBA" id="ARBA00023002"/>
    </source>
</evidence>
<evidence type="ECO:0000256" key="5">
    <source>
        <dbReference type="ARBA" id="ARBA00022643"/>
    </source>
</evidence>
<comment type="cofactor">
    <cofactor evidence="2">
        <name>[4Fe-4S] cluster</name>
        <dbReference type="ChEBI" id="CHEBI:49883"/>
    </cofactor>
</comment>
<dbReference type="GO" id="GO:0010181">
    <property type="term" value="F:FMN binding"/>
    <property type="evidence" value="ECO:0007669"/>
    <property type="project" value="InterPro"/>
</dbReference>
<evidence type="ECO:0000259" key="10">
    <source>
        <dbReference type="Pfam" id="PF00724"/>
    </source>
</evidence>
<dbReference type="AlphaFoldDB" id="A0A562P355"/>
<evidence type="ECO:0000313" key="12">
    <source>
        <dbReference type="EMBL" id="TWI38771.1"/>
    </source>
</evidence>
<evidence type="ECO:0000256" key="9">
    <source>
        <dbReference type="ARBA" id="ARBA00023014"/>
    </source>
</evidence>
<dbReference type="EMBL" id="VLKT01000011">
    <property type="protein sequence ID" value="TWI38771.1"/>
    <property type="molecule type" value="Genomic_DNA"/>
</dbReference>
<dbReference type="GO" id="GO:0008670">
    <property type="term" value="F:2,4-dienoyl-CoA reductase (NADPH) activity"/>
    <property type="evidence" value="ECO:0007669"/>
    <property type="project" value="TreeGrafter"/>
</dbReference>
<sequence length="652" mass="70339">MSKLFPSLFSEHHIRGKRIRNRILSTGHHTLLARNGKATDELVAYHRARAAGGVGLIILECTAVHESAFFHNTVINGFEDGCILGFRKIADAVHENGAAVFGQLFHPGAELFGIASDGTRTASYAPSLVKHERYLGTASPMSRQMIHEVIDGYACTARRMIEAGLDGVEVVASHGYLPSQFLNPRINRRTDEYGGTFENRIRFLSEIAKAVRHAIGDEPVLGLRISGHEEDNRGLQPSECLEAINASEQANAFDYYNITAGTSSSAKGAIHVVPAMTFTPGYVAPYAGMVKERVSVPVFVTGRINQPHVAEEILRRGDADMCGMTRAQICDPDMARKAQADKVDDIRACVGCNQACIGHLYLGTPISCIQRPETGRELEVGMAGPARSPKRVVVVGAGPAGMKAAIVASKRGHDVTLFEKSGQLGGQVLLAQLLPDRAEFGGVVTNLKQELQAAGVKVELGISADADIIKSRNPDHIVVATGALPYMPELELSDEREVFTPSQVLKGDVECGGNVAIADWRGDWISFGLAEKLVREGRQVTIYSSAHTPGVSLMPFIRDKWTSDLANLGVRFINLARLFGADERDAYFENTCTGSAIICESVDTVIGSFGNATTSVPNFELPGVQTHLIGDALSPRTVEEAMLEGLRTGLRL</sequence>
<comment type="cofactor">
    <cofactor evidence="1">
        <name>FMN</name>
        <dbReference type="ChEBI" id="CHEBI:58210"/>
    </cofactor>
</comment>
<comment type="similarity">
    <text evidence="3">In the N-terminal section; belongs to the NADH:flavin oxidoreductase/NADH oxidase family.</text>
</comment>